<dbReference type="Proteomes" id="UP000576480">
    <property type="component" value="Unassembled WGS sequence"/>
</dbReference>
<dbReference type="EMBL" id="BLSA01000143">
    <property type="protein sequence ID" value="GFP32742.1"/>
    <property type="molecule type" value="Genomic_DNA"/>
</dbReference>
<dbReference type="EMBL" id="BLSD01000233">
    <property type="protein sequence ID" value="GFP40398.1"/>
    <property type="molecule type" value="Genomic_DNA"/>
</dbReference>
<evidence type="ECO:0000313" key="8">
    <source>
        <dbReference type="EMBL" id="GFP40398.1"/>
    </source>
</evidence>
<evidence type="ECO:0000313" key="4">
    <source>
        <dbReference type="EMBL" id="GFP26815.1"/>
    </source>
</evidence>
<evidence type="ECO:0000313" key="12">
    <source>
        <dbReference type="Proteomes" id="UP000574717"/>
    </source>
</evidence>
<protein>
    <recommendedName>
        <fullName evidence="2">UPF0033 domain-containing protein</fullName>
    </recommendedName>
</protein>
<dbReference type="PROSITE" id="PS01148">
    <property type="entry name" value="UPF0033"/>
    <property type="match status" value="1"/>
</dbReference>
<dbReference type="Proteomes" id="UP000591948">
    <property type="component" value="Unassembled WGS sequence"/>
</dbReference>
<evidence type="ECO:0000313" key="9">
    <source>
        <dbReference type="Proteomes" id="UP000561271"/>
    </source>
</evidence>
<dbReference type="SUPFAM" id="SSF64307">
    <property type="entry name" value="SirA-like"/>
    <property type="match status" value="1"/>
</dbReference>
<evidence type="ECO:0000259" key="2">
    <source>
        <dbReference type="PROSITE" id="PS01148"/>
    </source>
</evidence>
<dbReference type="PANTHER" id="PTHR33279:SF6">
    <property type="entry name" value="SULFUR CARRIER PROTEIN YEDF-RELATED"/>
    <property type="match status" value="1"/>
</dbReference>
<evidence type="ECO:0000313" key="3">
    <source>
        <dbReference type="EMBL" id="GFP19043.1"/>
    </source>
</evidence>
<accession>A0A6V8P2N6</accession>
<dbReference type="Gene3D" id="3.30.110.40">
    <property type="entry name" value="TusA-like domain"/>
    <property type="match status" value="1"/>
</dbReference>
<dbReference type="AlphaFoldDB" id="A0A6V8P2N6"/>
<gene>
    <name evidence="3" type="ORF">HKBW3S03_00547</name>
    <name evidence="4" type="ORF">HKBW3S33_00229</name>
    <name evidence="5" type="ORF">HKBW3S42_01048</name>
    <name evidence="6" type="ORF">HKBW3S43_01550</name>
    <name evidence="7" type="ORF">HKBW3S44_01094</name>
    <name evidence="8" type="ORF">HKBW3S47_02094</name>
</gene>
<feature type="domain" description="UPF0033" evidence="2">
    <location>
        <begin position="7"/>
        <end position="31"/>
    </location>
</feature>
<dbReference type="RefSeq" id="WP_176230271.1">
    <property type="nucleotide sequence ID" value="NZ_BLRU01000031.1"/>
</dbReference>
<organism evidence="4 14">
    <name type="scientific">Candidatus Hakubella thermalkaliphila</name>
    <dbReference type="NCBI Taxonomy" id="2754717"/>
    <lineage>
        <taxon>Bacteria</taxon>
        <taxon>Bacillati</taxon>
        <taxon>Actinomycetota</taxon>
        <taxon>Actinomycetota incertae sedis</taxon>
        <taxon>Candidatus Hakubellales</taxon>
        <taxon>Candidatus Hakubellaceae</taxon>
        <taxon>Candidatus Hakubella</taxon>
    </lineage>
</organism>
<evidence type="ECO:0000313" key="11">
    <source>
        <dbReference type="Proteomes" id="UP000569018"/>
    </source>
</evidence>
<sequence length="73" mass="7917">MSDIETVDARGLSCPQPAMLARQALQKADKGTIEVLIDSSTALENVSRLAKNSGWNVTVEDQPDGSYRVVLKK</sequence>
<evidence type="ECO:0000313" key="6">
    <source>
        <dbReference type="EMBL" id="GFP35761.1"/>
    </source>
</evidence>
<evidence type="ECO:0000256" key="1">
    <source>
        <dbReference type="ARBA" id="ARBA00008984"/>
    </source>
</evidence>
<dbReference type="EMBL" id="BLSB01000205">
    <property type="protein sequence ID" value="GFP35761.1"/>
    <property type="molecule type" value="Genomic_DNA"/>
</dbReference>
<evidence type="ECO:0000313" key="7">
    <source>
        <dbReference type="EMBL" id="GFP37414.1"/>
    </source>
</evidence>
<evidence type="ECO:0000313" key="13">
    <source>
        <dbReference type="Proteomes" id="UP000576480"/>
    </source>
</evidence>
<reference evidence="9 10" key="1">
    <citation type="journal article" date="2020" name="Front. Microbiol.">
        <title>Single-cell genomics of novel Actinobacteria with the Wood-Ljungdahl pathway discovered in a serpentinizing system.</title>
        <authorList>
            <person name="Merino N."/>
            <person name="Kawai M."/>
            <person name="Boyd E.S."/>
            <person name="Colman D.R."/>
            <person name="McGlynn S.E."/>
            <person name="Nealson K.H."/>
            <person name="Kurokawa K."/>
            <person name="Hongoh Y."/>
        </authorList>
    </citation>
    <scope>NUCLEOTIDE SEQUENCE [LARGE SCALE GENOMIC DNA]</scope>
    <source>
        <strain evidence="3 12">S03</strain>
        <strain evidence="4 14">S33</strain>
        <strain evidence="5 10">S42</strain>
        <strain evidence="6 13">S43</strain>
        <strain evidence="7 9">S44</strain>
        <strain evidence="8 11">S47</strain>
    </source>
</reference>
<dbReference type="PANTHER" id="PTHR33279">
    <property type="entry name" value="SULFUR CARRIER PROTEIN YEDF-RELATED"/>
    <property type="match status" value="1"/>
</dbReference>
<dbReference type="Pfam" id="PF01206">
    <property type="entry name" value="TusA"/>
    <property type="match status" value="1"/>
</dbReference>
<evidence type="ECO:0000313" key="5">
    <source>
        <dbReference type="EMBL" id="GFP32742.1"/>
    </source>
</evidence>
<evidence type="ECO:0000313" key="14">
    <source>
        <dbReference type="Proteomes" id="UP000591948"/>
    </source>
</evidence>
<dbReference type="Proteomes" id="UP000561271">
    <property type="component" value="Unassembled WGS sequence"/>
</dbReference>
<dbReference type="Proteomes" id="UP000574717">
    <property type="component" value="Unassembled WGS sequence"/>
</dbReference>
<comment type="similarity">
    <text evidence="1">Belongs to the sulfur carrier protein TusA family.</text>
</comment>
<dbReference type="InterPro" id="IPR036868">
    <property type="entry name" value="TusA-like_sf"/>
</dbReference>
<dbReference type="EMBL" id="BLSC01000085">
    <property type="protein sequence ID" value="GFP37414.1"/>
    <property type="molecule type" value="Genomic_DNA"/>
</dbReference>
<dbReference type="Proteomes" id="UP000569018">
    <property type="component" value="Unassembled WGS sequence"/>
</dbReference>
<evidence type="ECO:0000313" key="10">
    <source>
        <dbReference type="Proteomes" id="UP000568877"/>
    </source>
</evidence>
<dbReference type="EMBL" id="BLRU01000031">
    <property type="protein sequence ID" value="GFP19043.1"/>
    <property type="molecule type" value="Genomic_DNA"/>
</dbReference>
<dbReference type="EMBL" id="BLRY01000006">
    <property type="protein sequence ID" value="GFP26815.1"/>
    <property type="molecule type" value="Genomic_DNA"/>
</dbReference>
<dbReference type="InterPro" id="IPR001455">
    <property type="entry name" value="TusA-like"/>
</dbReference>
<name>A0A6V8P2N6_9ACTN</name>
<keyword evidence="14" id="KW-1185">Reference proteome</keyword>
<dbReference type="CDD" id="cd03421">
    <property type="entry name" value="SirA_like_N"/>
    <property type="match status" value="1"/>
</dbReference>
<proteinExistence type="inferred from homology"/>
<dbReference type="Proteomes" id="UP000568877">
    <property type="component" value="Unassembled WGS sequence"/>
</dbReference>
<comment type="caution">
    <text evidence="4">The sequence shown here is derived from an EMBL/GenBank/DDBJ whole genome shotgun (WGS) entry which is preliminary data.</text>
</comment>